<proteinExistence type="inferred from homology"/>
<keyword evidence="4" id="KW-0812">Transmembrane</keyword>
<dbReference type="GO" id="GO:0005886">
    <property type="term" value="C:plasma membrane"/>
    <property type="evidence" value="ECO:0007669"/>
    <property type="project" value="UniProtKB-SubCell"/>
</dbReference>
<keyword evidence="6" id="KW-0472">Membrane</keyword>
<dbReference type="RefSeq" id="WP_032072664.1">
    <property type="nucleotide sequence ID" value="NC_025153.1"/>
</dbReference>
<evidence type="ECO:0000256" key="3">
    <source>
        <dbReference type="ARBA" id="ARBA00022475"/>
    </source>
</evidence>
<dbReference type="PANTHER" id="PTHR37937:SF1">
    <property type="entry name" value="CONJUGATIVE TRANSFER: DNA TRANSPORT"/>
    <property type="match status" value="1"/>
</dbReference>
<accession>W0LVZ5</accession>
<protein>
    <submittedName>
        <fullName evidence="7">TraG</fullName>
    </submittedName>
</protein>
<reference evidence="7" key="1">
    <citation type="journal article" date="2014" name="PLoS ONE">
        <title>Presence and analysis of plasmids in human and animal associated arcobacter species.</title>
        <authorList>
            <person name="Douidah L."/>
            <person name="De Zutter L."/>
            <person name="Van Nieuwerburgh F."/>
            <person name="Deforce D."/>
            <person name="Ingmer H."/>
            <person name="Vandenberg O."/>
            <person name="Van den Abeele A.M."/>
            <person name="Houf K."/>
        </authorList>
    </citation>
    <scope>NUCLEOTIDE SEQUENCE</scope>
    <source>
        <strain evidence="7">AC1119</strain>
        <plasmid evidence="7">AB-1119-LD</plasmid>
    </source>
</reference>
<organism evidence="7">
    <name type="scientific">Aliarcobacter butzleri</name>
    <dbReference type="NCBI Taxonomy" id="28197"/>
    <lineage>
        <taxon>Bacteria</taxon>
        <taxon>Pseudomonadati</taxon>
        <taxon>Campylobacterota</taxon>
        <taxon>Epsilonproteobacteria</taxon>
        <taxon>Campylobacterales</taxon>
        <taxon>Arcobacteraceae</taxon>
        <taxon>Aliarcobacter</taxon>
    </lineage>
</organism>
<dbReference type="AlphaFoldDB" id="W0LVZ5"/>
<dbReference type="Gene3D" id="3.40.50.300">
    <property type="entry name" value="P-loop containing nucleotide triphosphate hydrolases"/>
    <property type="match status" value="1"/>
</dbReference>
<sequence>MKPSYGYAHFAGVKDLYKMKLNFKKGFVLGLYKTSLFNLKKLFYDDPKSILVIASPGTGKTSSVIIPNLLSIPYSAIVIDIKGELSEITRNVREKVLKNKIFIFNPFGDDNNLYFNPFDKEILKEKDFNEIFELVKEISNILFVVPKEIKDPFWINQGKKLFRFFAMYDISKNGYTNFFEIMQYPTKSEDDLLTLQYQQLKIDIEEVEERKIDVMQFFFKQASEQDFVDPLIQNLAREFERMNSKSFKDIVSTFNEKLEVFNDYRMQKVVSKMSFKYQDLRKENITIYLKVKEKDIDTLSPFIRIFTENVGKNLMIKENNNPKERVWFFLDEFTRFGQLPFLLELPSISRSYNLPSVFSTQTDAHIRKTYSIDDLDIITGSCHYKIIFTLNDDKTAERMSKAIGNITRHKVSESSQENKIFGSKNKSLEGYALLTAQDLQNITQDELIISVAGHKATPIKAKANYYFKNSKYTRLIKKYNK</sequence>
<dbReference type="EMBL" id="KF740630">
    <property type="protein sequence ID" value="AHG28763.1"/>
    <property type="molecule type" value="Genomic_DNA"/>
</dbReference>
<evidence type="ECO:0000256" key="5">
    <source>
        <dbReference type="ARBA" id="ARBA00022989"/>
    </source>
</evidence>
<evidence type="ECO:0000256" key="1">
    <source>
        <dbReference type="ARBA" id="ARBA00004651"/>
    </source>
</evidence>
<evidence type="ECO:0000313" key="7">
    <source>
        <dbReference type="EMBL" id="AHG28763.1"/>
    </source>
</evidence>
<evidence type="ECO:0000256" key="6">
    <source>
        <dbReference type="ARBA" id="ARBA00023136"/>
    </source>
</evidence>
<dbReference type="CDD" id="cd01127">
    <property type="entry name" value="TrwB_TraG_TraD_VirD4"/>
    <property type="match status" value="2"/>
</dbReference>
<dbReference type="InterPro" id="IPR027417">
    <property type="entry name" value="P-loop_NTPase"/>
</dbReference>
<dbReference type="SUPFAM" id="SSF52540">
    <property type="entry name" value="P-loop containing nucleoside triphosphate hydrolases"/>
    <property type="match status" value="1"/>
</dbReference>
<keyword evidence="3" id="KW-1003">Cell membrane</keyword>
<dbReference type="PANTHER" id="PTHR37937">
    <property type="entry name" value="CONJUGATIVE TRANSFER: DNA TRANSPORT"/>
    <property type="match status" value="1"/>
</dbReference>
<name>W0LVZ5_9BACT</name>
<comment type="subcellular location">
    <subcellularLocation>
        <location evidence="1">Cell membrane</location>
        <topology evidence="1">Multi-pass membrane protein</topology>
    </subcellularLocation>
</comment>
<keyword evidence="7" id="KW-0614">Plasmid</keyword>
<evidence type="ECO:0000256" key="4">
    <source>
        <dbReference type="ARBA" id="ARBA00022692"/>
    </source>
</evidence>
<dbReference type="InterPro" id="IPR003688">
    <property type="entry name" value="TraG/VirD4"/>
</dbReference>
<evidence type="ECO:0000256" key="2">
    <source>
        <dbReference type="ARBA" id="ARBA00008806"/>
    </source>
</evidence>
<dbReference type="Pfam" id="PF02534">
    <property type="entry name" value="T4SS-DNA_transf"/>
    <property type="match status" value="1"/>
</dbReference>
<keyword evidence="5" id="KW-1133">Transmembrane helix</keyword>
<comment type="similarity">
    <text evidence="2">Belongs to the VirD4/TraG family.</text>
</comment>
<dbReference type="InterPro" id="IPR051539">
    <property type="entry name" value="T4SS-coupling_protein"/>
</dbReference>
<geneLocation type="plasmid" evidence="7">
    <name>AB-1119-LD</name>
</geneLocation>